<keyword evidence="10 16" id="KW-0560">Oxidoreductase</keyword>
<organism evidence="16">
    <name type="scientific">Telmatobacter sp. DSM 110680</name>
    <dbReference type="NCBI Taxonomy" id="3036704"/>
    <lineage>
        <taxon>Bacteria</taxon>
        <taxon>Pseudomonadati</taxon>
        <taxon>Acidobacteriota</taxon>
        <taxon>Terriglobia</taxon>
        <taxon>Terriglobales</taxon>
        <taxon>Acidobacteriaceae</taxon>
        <taxon>Telmatobacter</taxon>
    </lineage>
</organism>
<dbReference type="PRINTS" id="PR00368">
    <property type="entry name" value="FADPNR"/>
</dbReference>
<dbReference type="EMBL" id="CP121196">
    <property type="protein sequence ID" value="XBH19771.1"/>
    <property type="molecule type" value="Genomic_DNA"/>
</dbReference>
<evidence type="ECO:0000256" key="13">
    <source>
        <dbReference type="PIRSR" id="PIRSR000350-3"/>
    </source>
</evidence>
<comment type="function">
    <text evidence="1">Conversion of NADPH, generated by peripheral catabolic pathways, to NADH, which can enter the respiratory chain for energy generation.</text>
</comment>
<feature type="binding site" evidence="13">
    <location>
        <position position="270"/>
    </location>
    <ligand>
        <name>NAD(+)</name>
        <dbReference type="ChEBI" id="CHEBI:57540"/>
    </ligand>
</feature>
<name>A0AAU7DSQ7_9BACT</name>
<evidence type="ECO:0000256" key="8">
    <source>
        <dbReference type="ARBA" id="ARBA00022827"/>
    </source>
</evidence>
<evidence type="ECO:0000256" key="7">
    <source>
        <dbReference type="ARBA" id="ARBA00022630"/>
    </source>
</evidence>
<feature type="domain" description="Pyridine nucleotide-disulphide oxidoreductase dimerisation" evidence="14">
    <location>
        <begin position="347"/>
        <end position="454"/>
    </location>
</feature>
<keyword evidence="8 13" id="KW-0274">FAD</keyword>
<evidence type="ECO:0000256" key="11">
    <source>
        <dbReference type="ARBA" id="ARBA00023027"/>
    </source>
</evidence>
<dbReference type="GO" id="GO:0004148">
    <property type="term" value="F:dihydrolipoyl dehydrogenase (NADH) activity"/>
    <property type="evidence" value="ECO:0007669"/>
    <property type="project" value="TreeGrafter"/>
</dbReference>
<evidence type="ECO:0000256" key="9">
    <source>
        <dbReference type="ARBA" id="ARBA00022857"/>
    </source>
</evidence>
<dbReference type="InterPro" id="IPR036188">
    <property type="entry name" value="FAD/NAD-bd_sf"/>
</dbReference>
<reference evidence="16" key="1">
    <citation type="submission" date="2023-03" db="EMBL/GenBank/DDBJ databases">
        <title>Edaphobacter sp.</title>
        <authorList>
            <person name="Huber K.J."/>
            <person name="Papendorf J."/>
            <person name="Pilke C."/>
            <person name="Bunk B."/>
            <person name="Sproeer C."/>
            <person name="Pester M."/>
        </authorList>
    </citation>
    <scope>NUCLEOTIDE SEQUENCE</scope>
    <source>
        <strain evidence="16">DSM 110680</strain>
    </source>
</reference>
<dbReference type="RefSeq" id="WP_348264992.1">
    <property type="nucleotide sequence ID" value="NZ_CP121196.1"/>
</dbReference>
<dbReference type="InterPro" id="IPR023753">
    <property type="entry name" value="FAD/NAD-binding_dom"/>
</dbReference>
<dbReference type="GO" id="GO:0005829">
    <property type="term" value="C:cytosol"/>
    <property type="evidence" value="ECO:0007669"/>
    <property type="project" value="TreeGrafter"/>
</dbReference>
<feature type="binding site" evidence="13">
    <location>
        <begin position="182"/>
        <end position="189"/>
    </location>
    <ligand>
        <name>NAD(+)</name>
        <dbReference type="ChEBI" id="CHEBI:57540"/>
    </ligand>
</feature>
<keyword evidence="9" id="KW-0521">NADP</keyword>
<dbReference type="InterPro" id="IPR004099">
    <property type="entry name" value="Pyr_nucl-diS_OxRdtase_dimer"/>
</dbReference>
<evidence type="ECO:0000256" key="5">
    <source>
        <dbReference type="ARBA" id="ARBA00016603"/>
    </source>
</evidence>
<proteinExistence type="inferred from homology"/>
<keyword evidence="13" id="KW-0547">Nucleotide-binding</keyword>
<dbReference type="SUPFAM" id="SSF55424">
    <property type="entry name" value="FAD/NAD-linked reductases, dimerisation (C-terminal) domain"/>
    <property type="match status" value="1"/>
</dbReference>
<evidence type="ECO:0000259" key="15">
    <source>
        <dbReference type="Pfam" id="PF07992"/>
    </source>
</evidence>
<dbReference type="InterPro" id="IPR050151">
    <property type="entry name" value="Class-I_Pyr_Nuc-Dis_Oxidored"/>
</dbReference>
<gene>
    <name evidence="16" type="primary">sthA</name>
    <name evidence="16" type="ORF">P8935_10745</name>
</gene>
<dbReference type="Pfam" id="PF02852">
    <property type="entry name" value="Pyr_redox_dim"/>
    <property type="match status" value="1"/>
</dbReference>
<evidence type="ECO:0000256" key="1">
    <source>
        <dbReference type="ARBA" id="ARBA00002842"/>
    </source>
</evidence>
<dbReference type="PANTHER" id="PTHR22912:SF93">
    <property type="entry name" value="SOLUBLE PYRIDINE NUCLEOTIDE TRANSHYDROGENASE"/>
    <property type="match status" value="1"/>
</dbReference>
<dbReference type="Gene3D" id="3.50.50.60">
    <property type="entry name" value="FAD/NAD(P)-binding domain"/>
    <property type="match status" value="2"/>
</dbReference>
<evidence type="ECO:0000256" key="2">
    <source>
        <dbReference type="ARBA" id="ARBA00004496"/>
    </source>
</evidence>
<protein>
    <recommendedName>
        <fullName evidence="5">Soluble pyridine nucleotide transhydrogenase</fullName>
        <ecNumber evidence="4">1.6.1.1</ecNumber>
    </recommendedName>
    <alternativeName>
        <fullName evidence="12">NAD(P)(+) transhydrogenase [B-specific]</fullName>
    </alternativeName>
</protein>
<dbReference type="SUPFAM" id="SSF51905">
    <property type="entry name" value="FAD/NAD(P)-binding domain"/>
    <property type="match status" value="1"/>
</dbReference>
<dbReference type="Gene3D" id="3.30.390.30">
    <property type="match status" value="1"/>
</dbReference>
<keyword evidence="7" id="KW-0285">Flavoprotein</keyword>
<feature type="binding site" evidence="13">
    <location>
        <position position="53"/>
    </location>
    <ligand>
        <name>FAD</name>
        <dbReference type="ChEBI" id="CHEBI:57692"/>
    </ligand>
</feature>
<dbReference type="PRINTS" id="PR00411">
    <property type="entry name" value="PNDRDTASEI"/>
</dbReference>
<evidence type="ECO:0000313" key="16">
    <source>
        <dbReference type="EMBL" id="XBH19771.1"/>
    </source>
</evidence>
<dbReference type="InterPro" id="IPR001100">
    <property type="entry name" value="Pyr_nuc-diS_OxRdtase"/>
</dbReference>
<dbReference type="GO" id="GO:0006103">
    <property type="term" value="P:2-oxoglutarate metabolic process"/>
    <property type="evidence" value="ECO:0007669"/>
    <property type="project" value="TreeGrafter"/>
</dbReference>
<evidence type="ECO:0000256" key="10">
    <source>
        <dbReference type="ARBA" id="ARBA00023002"/>
    </source>
</evidence>
<feature type="binding site" evidence="13">
    <location>
        <position position="311"/>
    </location>
    <ligand>
        <name>FAD</name>
        <dbReference type="ChEBI" id="CHEBI:57692"/>
    </ligand>
</feature>
<dbReference type="GO" id="GO:0003957">
    <property type="term" value="F:NAD(P)+ transhydrogenase (Si-specific) activity"/>
    <property type="evidence" value="ECO:0007669"/>
    <property type="project" value="UniProtKB-EC"/>
</dbReference>
<dbReference type="AlphaFoldDB" id="A0AAU7DSQ7"/>
<evidence type="ECO:0000256" key="12">
    <source>
        <dbReference type="ARBA" id="ARBA00031183"/>
    </source>
</evidence>
<dbReference type="FunFam" id="3.30.390.30:FF:000001">
    <property type="entry name" value="Dihydrolipoyl dehydrogenase"/>
    <property type="match status" value="1"/>
</dbReference>
<evidence type="ECO:0000256" key="3">
    <source>
        <dbReference type="ARBA" id="ARBA00007532"/>
    </source>
</evidence>
<dbReference type="InterPro" id="IPR016156">
    <property type="entry name" value="FAD/NAD-linked_Rdtase_dimer_sf"/>
</dbReference>
<dbReference type="NCBIfam" id="NF003585">
    <property type="entry name" value="PRK05249.1"/>
    <property type="match status" value="1"/>
</dbReference>
<dbReference type="EC" id="1.6.1.1" evidence="4"/>
<comment type="cofactor">
    <cofactor evidence="13">
        <name>FAD</name>
        <dbReference type="ChEBI" id="CHEBI:57692"/>
    </cofactor>
    <text evidence="13">Binds 1 FAD per subunit.</text>
</comment>
<evidence type="ECO:0000256" key="6">
    <source>
        <dbReference type="ARBA" id="ARBA00022490"/>
    </source>
</evidence>
<evidence type="ECO:0000259" key="14">
    <source>
        <dbReference type="Pfam" id="PF02852"/>
    </source>
</evidence>
<keyword evidence="11 13" id="KW-0520">NAD</keyword>
<comment type="subcellular location">
    <subcellularLocation>
        <location evidence="2">Cytoplasm</location>
    </subcellularLocation>
</comment>
<comment type="similarity">
    <text evidence="3">Belongs to the class-I pyridine nucleotide-disulfide oxidoreductase family.</text>
</comment>
<feature type="binding site" evidence="13">
    <location>
        <position position="205"/>
    </location>
    <ligand>
        <name>NAD(+)</name>
        <dbReference type="ChEBI" id="CHEBI:57540"/>
    </ligand>
</feature>
<dbReference type="PIRSF" id="PIRSF000350">
    <property type="entry name" value="Mercury_reductase_MerA"/>
    <property type="match status" value="1"/>
</dbReference>
<keyword evidence="6" id="KW-0963">Cytoplasm</keyword>
<evidence type="ECO:0000256" key="4">
    <source>
        <dbReference type="ARBA" id="ARBA00012772"/>
    </source>
</evidence>
<accession>A0AAU7DSQ7</accession>
<dbReference type="PANTHER" id="PTHR22912">
    <property type="entry name" value="DISULFIDE OXIDOREDUCTASE"/>
    <property type="match status" value="1"/>
</dbReference>
<feature type="domain" description="FAD/NAD(P)-binding" evidence="15">
    <location>
        <begin position="6"/>
        <end position="326"/>
    </location>
</feature>
<dbReference type="GO" id="GO:0050660">
    <property type="term" value="F:flavin adenine dinucleotide binding"/>
    <property type="evidence" value="ECO:0007669"/>
    <property type="project" value="TreeGrafter"/>
</dbReference>
<sequence length="468" mass="50854">MSAAKYDLIVIGSGPSGQRAAVAASKMKKRVAVVEARAVVGGVCVNTGTIPSKTMREAVLHLSGYNYRSVYGMNYRVKEKISMADLAFRVQAVIKTEVDVTEAQLSRNGIDIIHGIAHFIDPHQVRVEGLNGDTTIEAERIIIAVGTKPAGSPKVPINGRTIINSDQVLELPSLPKSLIVVGGGVIGVEYTCMFSTLGVRATLIEKRAKLLEFADQEIVESLSYHLRDSRVTMRLGEEVESVEELADGTVVANLESKKRVSGDALLYAVGRQGAIDDLNLAAAGIQADNRGRIPVNENYQTNVEHIYAVGDVVGFPSLASVSMEQGRIAAARAFNDTHTSSNPSFYPYGIYTIPEISFIGKTEEQLTDEDVPYEVGMAFYRETARGQIRGDTTGRLKLIFHRDTRKVLGVHIIGEGASELVHIGQAVMIMGGTVDYFVDTVFNYPTLAECYKAAAFNGLGRLHRYQVE</sequence>
<dbReference type="Pfam" id="PF07992">
    <property type="entry name" value="Pyr_redox_2"/>
    <property type="match status" value="1"/>
</dbReference>